<evidence type="ECO:0000313" key="2">
    <source>
        <dbReference type="Proteomes" id="UP001364764"/>
    </source>
</evidence>
<protein>
    <submittedName>
        <fullName evidence="1">Uncharacterized protein</fullName>
    </submittedName>
</protein>
<name>A0ABD8B3I7_PAEAM</name>
<dbReference type="Proteomes" id="UP001364764">
    <property type="component" value="Plasmid pY5S7-1"/>
</dbReference>
<reference evidence="1 2" key="1">
    <citation type="submission" date="2024-02" db="EMBL/GenBank/DDBJ databases">
        <title>Complete sequences of two Paenibacillus sp. strains and one Lysinibacillus strain isolated from the environment on STAA medium highlight biotechnological potential.</title>
        <authorList>
            <person name="Attere S.A."/>
            <person name="Piche L.C."/>
            <person name="Intertaglia L."/>
            <person name="Lami R."/>
            <person name="Charette S.J."/>
            <person name="Vincent A.T."/>
        </authorList>
    </citation>
    <scope>NUCLEOTIDE SEQUENCE [LARGE SCALE GENOMIC DNA]</scope>
    <source>
        <strain evidence="1 2">Y5S-7</strain>
        <plasmid evidence="1 2">pY5S7-1</plasmid>
    </source>
</reference>
<evidence type="ECO:0000313" key="1">
    <source>
        <dbReference type="EMBL" id="WWP23854.1"/>
    </source>
</evidence>
<proteinExistence type="predicted"/>
<accession>A0ABD8B3I7</accession>
<dbReference type="EMBL" id="CP145893">
    <property type="protein sequence ID" value="WWP23854.1"/>
    <property type="molecule type" value="Genomic_DNA"/>
</dbReference>
<geneLocation type="plasmid" evidence="1 2">
    <name>pY5S7-1</name>
</geneLocation>
<gene>
    <name evidence="1" type="ORF">V6668_31160</name>
</gene>
<sequence length="106" mass="11706">MGGTDHIFQSGLLNQGAYRVIGSDLMTPRRYGNVVDDFTEPYYSFSLNDYLSINDPIPVSFEGKYLKYSGQGTFSQTDLTMYTPVSELMALLGGTISNKNGKITLT</sequence>
<keyword evidence="1" id="KW-0614">Plasmid</keyword>
<dbReference type="GeneID" id="93480031"/>
<dbReference type="RefSeq" id="WP_100527980.1">
    <property type="nucleotide sequence ID" value="NZ_CP145893.1"/>
</dbReference>
<dbReference type="AlphaFoldDB" id="A0ABD8B3I7"/>
<organism evidence="1 2">
    <name type="scientific">Paenibacillus amylolyticus</name>
    <dbReference type="NCBI Taxonomy" id="1451"/>
    <lineage>
        <taxon>Bacteria</taxon>
        <taxon>Bacillati</taxon>
        <taxon>Bacillota</taxon>
        <taxon>Bacilli</taxon>
        <taxon>Bacillales</taxon>
        <taxon>Paenibacillaceae</taxon>
        <taxon>Paenibacillus</taxon>
    </lineage>
</organism>